<protein>
    <submittedName>
        <fullName evidence="5">Uncharacterized protein</fullName>
    </submittedName>
</protein>
<dbReference type="Gene3D" id="1.25.40.10">
    <property type="entry name" value="Tetratricopeptide repeat domain"/>
    <property type="match status" value="3"/>
</dbReference>
<proteinExistence type="predicted"/>
<dbReference type="PANTHER" id="PTHR14027">
    <property type="entry name" value="RNA POLYMERASE-ASSOCIATED PROTEIN CTR9"/>
    <property type="match status" value="1"/>
</dbReference>
<sequence length="1296" mass="142264">MDGIVPVNATDEEIAATSVAPADRHDPAAARAAQQAGAQDGEAEMIVDDDDGEGVDGEAGEEEEAAVPAGEDVIQLPYGTEEVAVDLGVLDDEGVEDIYQLFQEESLGVEWYIRLTHGFWKRGLVSRAFDFATRGLSVLQAAAQAIKPTARQVALEGAEAETAYKAKLKEQIPLLCMLANYRLNQSRRAPRLLLETAQVDVLSSEGQPAYLLDGDGKLKTKAALLSEADTFLTQAASYDAHSLLVRDCQAQYLILTGQIAKLAAHTLSNEALESRRLNTALEAETRHRMANEQRRTKGEPEVRDAPSYDTSQHLLVLRVKALVAYAQASTHMQQAIAAAQLTSISPSTLPPSLDPAVIGTSQASSGIPGSGNAASAHALFKQSLRLYQQILTLAPDSLPDPRIGLGLCLWQLGHSQRAVRAWKRSIAKHPGEASATAKLLLGLTHFNTSKQKQRDASSREAELESETTYQQSFTSIATCFKEDKICSPAAFLLAGFYQESDSNRSIKLAERAIQYSTSAAMLSESYLALARTHHAQANLRTALEFYELASQHATNQVVSLLAMAQIRIKQNELPAALDSLQRVLKIDNNCIEAIANLAVLYTSEYFKLPASTGLAEKQAVAKEAKEIYDKLLGLFAASSAAAQNALDVSASRTVLPSQRRVRLVSEDADVYVDVAKLWIEDDAAKCLKAYRESLRVRVDLALSLPPQLHNNIGCLLFLRNQTDLAQEHFETALTNAITQVADETATLAQDALITFISYNLGLVYEASGNTDLAIDLYQNKLLARHSEFNEAKARLAIIALQKGDVQQCTKLLKECHKTDGSDLAIKALTTYVLVETKQFKAARDNASYTLQSADARNDVYALCSAGMLQFEHARDLRPKDKKSFQERAGRFTKAAESFEKVLQIDPKNAFAAQGLAICLAEGTLNVSAPGPDGIVLSESARRARNLRDAIAILIRLRETVNEASVYVNLGHCYFAREEFEKAIEAFEAASKRFSNERSVSTLLYLARACFHKGHRDRSFAAVSEALVAVQKAHALNPKDLSIQFNMAIVQHRGLEILAETPSEARTLSEIDGAIVEAQKAQEIFARLGRQKGEEVPFSVDAAQQRVRYGLGLIKRAEEHDRTRQVEYESTEQAKLERAKRDRDAERKRKDDMVAERAERARLQAEQLAEQRRQMLEDAKQWYVPRPEGEIEEAASKVKRKARKSKKKHTESEPSSREESGQVSKEASSSSDSDAGAPIFKKMVKKKLRKANGTPAISAAASEQEGEDGADEEGAVRPSKKPRKTFKSSEFVDSDDE</sequence>
<feature type="region of interest" description="Disordered" evidence="4">
    <location>
        <begin position="1120"/>
        <end position="1156"/>
    </location>
</feature>
<dbReference type="PANTHER" id="PTHR14027:SF2">
    <property type="entry name" value="RNA POLYMERASE-ASSOCIATED PROTEIN CTR9 HOMOLOG"/>
    <property type="match status" value="1"/>
</dbReference>
<evidence type="ECO:0000256" key="3">
    <source>
        <dbReference type="PROSITE-ProRule" id="PRU00339"/>
    </source>
</evidence>
<dbReference type="GO" id="GO:0000993">
    <property type="term" value="F:RNA polymerase II complex binding"/>
    <property type="evidence" value="ECO:0007669"/>
    <property type="project" value="TreeGrafter"/>
</dbReference>
<dbReference type="FunCoup" id="G7E676">
    <property type="interactions" value="479"/>
</dbReference>
<reference evidence="5 6" key="2">
    <citation type="journal article" date="2012" name="Open Biol.">
        <title>Characteristics of nucleosomes and linker DNA regions on the genome of the basidiomycete Mixia osmundae revealed by mono- and dinucleosome mapping.</title>
        <authorList>
            <person name="Nishida H."/>
            <person name="Kondo S."/>
            <person name="Matsumoto T."/>
            <person name="Suzuki Y."/>
            <person name="Yoshikawa H."/>
            <person name="Taylor T.D."/>
            <person name="Sugiyama J."/>
        </authorList>
    </citation>
    <scope>NUCLEOTIDE SEQUENCE [LARGE SCALE GENOMIC DNA]</scope>
    <source>
        <strain evidence="6">CBS 9802 / IAM 14324 / JCM 22182 / KY 12970</strain>
    </source>
</reference>
<dbReference type="Pfam" id="PF13176">
    <property type="entry name" value="TPR_7"/>
    <property type="match status" value="1"/>
</dbReference>
<dbReference type="RefSeq" id="XP_014569151.1">
    <property type="nucleotide sequence ID" value="XM_014713665.1"/>
</dbReference>
<comment type="caution">
    <text evidence="5">The sequence shown here is derived from an EMBL/GenBank/DDBJ whole genome shotgun (WGS) entry which is preliminary data.</text>
</comment>
<evidence type="ECO:0000313" key="5">
    <source>
        <dbReference type="EMBL" id="GAA98336.1"/>
    </source>
</evidence>
<dbReference type="Pfam" id="PF13181">
    <property type="entry name" value="TPR_8"/>
    <property type="match status" value="1"/>
</dbReference>
<evidence type="ECO:0000256" key="1">
    <source>
        <dbReference type="ARBA" id="ARBA00022737"/>
    </source>
</evidence>
<keyword evidence="1" id="KW-0677">Repeat</keyword>
<evidence type="ECO:0000256" key="2">
    <source>
        <dbReference type="ARBA" id="ARBA00022803"/>
    </source>
</evidence>
<keyword evidence="6" id="KW-1185">Reference proteome</keyword>
<feature type="region of interest" description="Disordered" evidence="4">
    <location>
        <begin position="1"/>
        <end position="67"/>
    </location>
</feature>
<dbReference type="Proteomes" id="UP000009131">
    <property type="component" value="Unassembled WGS sequence"/>
</dbReference>
<feature type="repeat" description="TPR" evidence="3">
    <location>
        <begin position="963"/>
        <end position="996"/>
    </location>
</feature>
<name>G7E676_MIXOS</name>
<dbReference type="SUPFAM" id="SSF48452">
    <property type="entry name" value="TPR-like"/>
    <property type="match status" value="4"/>
</dbReference>
<organism evidence="5 6">
    <name type="scientific">Mixia osmundae (strain CBS 9802 / IAM 14324 / JCM 22182 / KY 12970)</name>
    <dbReference type="NCBI Taxonomy" id="764103"/>
    <lineage>
        <taxon>Eukaryota</taxon>
        <taxon>Fungi</taxon>
        <taxon>Dikarya</taxon>
        <taxon>Basidiomycota</taxon>
        <taxon>Pucciniomycotina</taxon>
        <taxon>Mixiomycetes</taxon>
        <taxon>Mixiales</taxon>
        <taxon>Mixiaceae</taxon>
        <taxon>Mixia</taxon>
    </lineage>
</organism>
<dbReference type="OMA" id="CFLAGEF"/>
<feature type="compositionally biased region" description="Acidic residues" evidence="4">
    <location>
        <begin position="41"/>
        <end position="65"/>
    </location>
</feature>
<dbReference type="InterPro" id="IPR011990">
    <property type="entry name" value="TPR-like_helical_dom_sf"/>
</dbReference>
<dbReference type="GO" id="GO:0006368">
    <property type="term" value="P:transcription elongation by RNA polymerase II"/>
    <property type="evidence" value="ECO:0007669"/>
    <property type="project" value="TreeGrafter"/>
</dbReference>
<keyword evidence="2 3" id="KW-0802">TPR repeat</keyword>
<dbReference type="EMBL" id="BABT02000150">
    <property type="protein sequence ID" value="GAA98336.1"/>
    <property type="molecule type" value="Genomic_DNA"/>
</dbReference>
<dbReference type="InterPro" id="IPR031101">
    <property type="entry name" value="Ctr9"/>
</dbReference>
<dbReference type="HOGENOM" id="CLU_003008_0_0_1"/>
<reference evidence="5 6" key="1">
    <citation type="journal article" date="2011" name="J. Gen. Appl. Microbiol.">
        <title>Draft genome sequencing of the enigmatic basidiomycete Mixia osmundae.</title>
        <authorList>
            <person name="Nishida H."/>
            <person name="Nagatsuka Y."/>
            <person name="Sugiyama J."/>
        </authorList>
    </citation>
    <scope>NUCLEOTIDE SEQUENCE [LARGE SCALE GENOMIC DNA]</scope>
    <source>
        <strain evidence="6">CBS 9802 / IAM 14324 / JCM 22182 / KY 12970</strain>
    </source>
</reference>
<feature type="compositionally biased region" description="Basic residues" evidence="4">
    <location>
        <begin position="1196"/>
        <end position="1208"/>
    </location>
</feature>
<feature type="region of interest" description="Disordered" evidence="4">
    <location>
        <begin position="1186"/>
        <end position="1296"/>
    </location>
</feature>
<feature type="compositionally biased region" description="Acidic residues" evidence="4">
    <location>
        <begin position="1263"/>
        <end position="1272"/>
    </location>
</feature>
<evidence type="ECO:0000256" key="4">
    <source>
        <dbReference type="SAM" id="MobiDB-lite"/>
    </source>
</evidence>
<dbReference type="eggNOG" id="KOG2002">
    <property type="taxonomic scope" value="Eukaryota"/>
</dbReference>
<dbReference type="SMART" id="SM00028">
    <property type="entry name" value="TPR"/>
    <property type="match status" value="9"/>
</dbReference>
<dbReference type="InParanoid" id="G7E676"/>
<dbReference type="OrthoDB" id="343875at2759"/>
<feature type="compositionally biased region" description="Low complexity" evidence="4">
    <location>
        <begin position="29"/>
        <end position="40"/>
    </location>
</feature>
<gene>
    <name evidence="5" type="primary">Mo05021</name>
    <name evidence="5" type="ORF">E5Q_05021</name>
</gene>
<dbReference type="PROSITE" id="PS50005">
    <property type="entry name" value="TPR"/>
    <property type="match status" value="1"/>
</dbReference>
<feature type="compositionally biased region" description="Basic and acidic residues" evidence="4">
    <location>
        <begin position="1209"/>
        <end position="1219"/>
    </location>
</feature>
<evidence type="ECO:0000313" key="6">
    <source>
        <dbReference type="Proteomes" id="UP000009131"/>
    </source>
</evidence>
<feature type="region of interest" description="Disordered" evidence="4">
    <location>
        <begin position="286"/>
        <end position="306"/>
    </location>
</feature>
<dbReference type="GO" id="GO:0016593">
    <property type="term" value="C:Cdc73/Paf1 complex"/>
    <property type="evidence" value="ECO:0007669"/>
    <property type="project" value="TreeGrafter"/>
</dbReference>
<dbReference type="InterPro" id="IPR019734">
    <property type="entry name" value="TPR_rpt"/>
</dbReference>
<accession>G7E676</accession>
<dbReference type="STRING" id="764103.G7E676"/>
<dbReference type="GO" id="GO:0006355">
    <property type="term" value="P:regulation of DNA-templated transcription"/>
    <property type="evidence" value="ECO:0007669"/>
    <property type="project" value="InterPro"/>
</dbReference>